<protein>
    <recommendedName>
        <fullName evidence="1">Ubiquinone biosynthesis accessory factor UbiK</fullName>
    </recommendedName>
</protein>
<sequence>MNAQFFEELSNKIKEIYSSLPAEGIEHNVHALLQGAFTKLELVTREEFDIQAEVLRKTRAQLADLEKQLADIEIKLGQPS</sequence>
<comment type="function">
    <text evidence="1">Required for efficient ubiquinone (coenzyme Q) biosynthesis. UbiK is probably an accessory factor of Ubi enzymes and facilitates ubiquinone biosynthesis by acting as an assembly factor, a targeting factor, or both.</text>
</comment>
<dbReference type="PANTHER" id="PTHR38040:SF1">
    <property type="entry name" value="UBIQUINONE BIOSYNTHESIS ACCESSORY FACTOR UBIK"/>
    <property type="match status" value="1"/>
</dbReference>
<keyword evidence="1" id="KW-0831">Ubiquinone biosynthesis</keyword>
<dbReference type="PANTHER" id="PTHR38040">
    <property type="entry name" value="UBIQUINONE BIOSYNTHESIS ACCESSORY FACTOR UBIK"/>
    <property type="match status" value="1"/>
</dbReference>
<dbReference type="EMBL" id="JBIWXY010000002">
    <property type="protein sequence ID" value="MFJ5446784.1"/>
    <property type="molecule type" value="Genomic_DNA"/>
</dbReference>
<dbReference type="Pfam" id="PF04380">
    <property type="entry name" value="BMFP"/>
    <property type="match status" value="1"/>
</dbReference>
<proteinExistence type="inferred from homology"/>
<dbReference type="RefSeq" id="WP_400882730.1">
    <property type="nucleotide sequence ID" value="NZ_JBIWXY010000002.1"/>
</dbReference>
<evidence type="ECO:0000256" key="1">
    <source>
        <dbReference type="HAMAP-Rule" id="MF_02216"/>
    </source>
</evidence>
<comment type="similarity">
    <text evidence="1">Belongs to the UbiK family.</text>
</comment>
<organism evidence="2 3">
    <name type="scientific">Methylobacillus methanolivorans</name>
    <dbReference type="NCBI Taxonomy" id="1848927"/>
    <lineage>
        <taxon>Bacteria</taxon>
        <taxon>Pseudomonadati</taxon>
        <taxon>Pseudomonadota</taxon>
        <taxon>Betaproteobacteria</taxon>
        <taxon>Nitrosomonadales</taxon>
        <taxon>Methylophilaceae</taxon>
        <taxon>Methylobacillus</taxon>
    </lineage>
</organism>
<reference evidence="2 3" key="1">
    <citation type="submission" date="2024-11" db="EMBL/GenBank/DDBJ databases">
        <authorList>
            <person name="Kaparullina E.N."/>
            <person name="Delegan Y.A."/>
            <person name="Doronina N.V."/>
        </authorList>
    </citation>
    <scope>NUCLEOTIDE SEQUENCE [LARGE SCALE GENOMIC DNA]</scope>
    <source>
        <strain evidence="2 3">7sh_L</strain>
    </source>
</reference>
<gene>
    <name evidence="1" type="primary">ubiK</name>
    <name evidence="2" type="ORF">ACIKP9_11140</name>
</gene>
<comment type="subcellular location">
    <subcellularLocation>
        <location evidence="1">Cytoplasm</location>
    </subcellularLocation>
</comment>
<keyword evidence="1" id="KW-0963">Cytoplasm</keyword>
<name>A0ABW8GNR8_9PROT</name>
<dbReference type="Proteomes" id="UP001617669">
    <property type="component" value="Unassembled WGS sequence"/>
</dbReference>
<comment type="pathway">
    <text evidence="1">Cofactor biosynthesis; ubiquinone biosynthesis.</text>
</comment>
<comment type="caution">
    <text evidence="2">The sequence shown here is derived from an EMBL/GenBank/DDBJ whole genome shotgun (WGS) entry which is preliminary data.</text>
</comment>
<evidence type="ECO:0000313" key="2">
    <source>
        <dbReference type="EMBL" id="MFJ5446784.1"/>
    </source>
</evidence>
<accession>A0ABW8GNR8</accession>
<dbReference type="InterPro" id="IPR007475">
    <property type="entry name" value="UbiK"/>
</dbReference>
<keyword evidence="3" id="KW-1185">Reference proteome</keyword>
<dbReference type="HAMAP" id="MF_02216">
    <property type="entry name" value="UbiK"/>
    <property type="match status" value="1"/>
</dbReference>
<evidence type="ECO:0000313" key="3">
    <source>
        <dbReference type="Proteomes" id="UP001617669"/>
    </source>
</evidence>